<dbReference type="Gene3D" id="3.40.50.620">
    <property type="entry name" value="HUPs"/>
    <property type="match status" value="1"/>
</dbReference>
<keyword evidence="5" id="KW-0249">Electron transport</keyword>
<evidence type="ECO:0000313" key="7">
    <source>
        <dbReference type="EMBL" id="MBJ7609745.1"/>
    </source>
</evidence>
<comment type="similarity">
    <text evidence="1">Belongs to the ETF beta-subunit/FixA family.</text>
</comment>
<dbReference type="Pfam" id="PF01012">
    <property type="entry name" value="ETF"/>
    <property type="match status" value="1"/>
</dbReference>
<dbReference type="EMBL" id="JAEKNN010000051">
    <property type="protein sequence ID" value="MBJ7609745.1"/>
    <property type="molecule type" value="Genomic_DNA"/>
</dbReference>
<proteinExistence type="inferred from homology"/>
<sequence>MNVVVCIKQVPDPNSPGQLDPSTHLLKRDGELVLDPGDEFGVEAGLQLVEKHGGQVTVVSMGPERGLDAVRKALAMGAAKGVLISDDSLRGSDALTTAKVLAAAIRKQDFDVVITATESTDGYTGVVPQMIAGLLDIPAVTFAKSVSVEGDKLTAQRQTETGIEVVEATLPVVLSVTAGVNEPRYPSLKGIMGAKQKPLDRPGPADLNLEDVGGASTGQRITAIDSAPERAAGEIIKDEGEAAKRIVDFLADKKVI</sequence>
<evidence type="ECO:0000256" key="5">
    <source>
        <dbReference type="ARBA" id="ARBA00022982"/>
    </source>
</evidence>
<dbReference type="PANTHER" id="PTHR21294:SF8">
    <property type="entry name" value="ELECTRON TRANSFER FLAVOPROTEIN SUBUNIT BETA"/>
    <property type="match status" value="1"/>
</dbReference>
<dbReference type="CDD" id="cd01714">
    <property type="entry name" value="ETF_beta"/>
    <property type="match status" value="1"/>
</dbReference>
<dbReference type="GO" id="GO:0009055">
    <property type="term" value="F:electron transfer activity"/>
    <property type="evidence" value="ECO:0007669"/>
    <property type="project" value="InterPro"/>
</dbReference>
<dbReference type="PANTHER" id="PTHR21294">
    <property type="entry name" value="ELECTRON TRANSFER FLAVOPROTEIN BETA-SUBUNIT"/>
    <property type="match status" value="1"/>
</dbReference>
<keyword evidence="4" id="KW-0813">Transport</keyword>
<evidence type="ECO:0000256" key="3">
    <source>
        <dbReference type="ARBA" id="ARBA00016797"/>
    </source>
</evidence>
<dbReference type="AlphaFoldDB" id="A0A934KPD6"/>
<comment type="subunit">
    <text evidence="2">Heterodimer of an alpha and a beta subunit.</text>
</comment>
<evidence type="ECO:0000259" key="6">
    <source>
        <dbReference type="SMART" id="SM00893"/>
    </source>
</evidence>
<comment type="caution">
    <text evidence="7">The sequence shown here is derived from an EMBL/GenBank/DDBJ whole genome shotgun (WGS) entry which is preliminary data.</text>
</comment>
<dbReference type="PIRSF" id="PIRSF000090">
    <property type="entry name" value="Beta-ETF"/>
    <property type="match status" value="1"/>
</dbReference>
<name>A0A934KPD6_9BACT</name>
<protein>
    <recommendedName>
        <fullName evidence="3">Electron transfer flavoprotein subunit beta</fullName>
    </recommendedName>
</protein>
<gene>
    <name evidence="7" type="ORF">JF887_10020</name>
</gene>
<dbReference type="SUPFAM" id="SSF52402">
    <property type="entry name" value="Adenine nucleotide alpha hydrolases-like"/>
    <property type="match status" value="1"/>
</dbReference>
<evidence type="ECO:0000313" key="8">
    <source>
        <dbReference type="Proteomes" id="UP000614410"/>
    </source>
</evidence>
<dbReference type="Proteomes" id="UP000614410">
    <property type="component" value="Unassembled WGS sequence"/>
</dbReference>
<evidence type="ECO:0000256" key="2">
    <source>
        <dbReference type="ARBA" id="ARBA00011355"/>
    </source>
</evidence>
<dbReference type="InterPro" id="IPR033948">
    <property type="entry name" value="ETF_beta_N"/>
</dbReference>
<dbReference type="InterPro" id="IPR014729">
    <property type="entry name" value="Rossmann-like_a/b/a_fold"/>
</dbReference>
<reference evidence="7 8" key="1">
    <citation type="submission" date="2020-10" db="EMBL/GenBank/DDBJ databases">
        <title>Ca. Dormibacterota MAGs.</title>
        <authorList>
            <person name="Montgomery K."/>
        </authorList>
    </citation>
    <scope>NUCLEOTIDE SEQUENCE [LARGE SCALE GENOMIC DNA]</scope>
    <source>
        <strain evidence="7">Mitchell_Peninsula_5</strain>
    </source>
</reference>
<feature type="domain" description="Electron transfer flavoprotein alpha/beta-subunit N-terminal" evidence="6">
    <location>
        <begin position="23"/>
        <end position="211"/>
    </location>
</feature>
<organism evidence="7 8">
    <name type="scientific">Candidatus Amunia macphersoniae</name>
    <dbReference type="NCBI Taxonomy" id="3127014"/>
    <lineage>
        <taxon>Bacteria</taxon>
        <taxon>Bacillati</taxon>
        <taxon>Candidatus Dormiibacterota</taxon>
        <taxon>Candidatus Dormibacteria</taxon>
        <taxon>Candidatus Aeolococcales</taxon>
        <taxon>Candidatus Aeolococcaceae</taxon>
        <taxon>Candidatus Amunia</taxon>
    </lineage>
</organism>
<dbReference type="InterPro" id="IPR014730">
    <property type="entry name" value="ETF_a/b_N"/>
</dbReference>
<evidence type="ECO:0000256" key="4">
    <source>
        <dbReference type="ARBA" id="ARBA00022448"/>
    </source>
</evidence>
<dbReference type="GO" id="GO:0005829">
    <property type="term" value="C:cytosol"/>
    <property type="evidence" value="ECO:0007669"/>
    <property type="project" value="TreeGrafter"/>
</dbReference>
<dbReference type="SMART" id="SM00893">
    <property type="entry name" value="ETF"/>
    <property type="match status" value="1"/>
</dbReference>
<dbReference type="InterPro" id="IPR012255">
    <property type="entry name" value="ETF_b"/>
</dbReference>
<accession>A0A934KPD6</accession>
<evidence type="ECO:0000256" key="1">
    <source>
        <dbReference type="ARBA" id="ARBA00007557"/>
    </source>
</evidence>